<comment type="pathway">
    <text evidence="1">Protein modification; protein ubiquitination.</text>
</comment>
<dbReference type="PANTHER" id="PTHR46306:SF1">
    <property type="entry name" value="BTB_POZ DOMAIN-CONTAINING PROTEIN 9"/>
    <property type="match status" value="1"/>
</dbReference>
<dbReference type="PROSITE" id="PS50097">
    <property type="entry name" value="BTB"/>
    <property type="match status" value="1"/>
</dbReference>
<evidence type="ECO:0000313" key="4">
    <source>
        <dbReference type="Proteomes" id="UP001633002"/>
    </source>
</evidence>
<evidence type="ECO:0000313" key="3">
    <source>
        <dbReference type="EMBL" id="KAL3689416.1"/>
    </source>
</evidence>
<gene>
    <name evidence="3" type="ORF">R1sor_015725</name>
</gene>
<name>A0ABD3HEU6_9MARC</name>
<dbReference type="InterPro" id="IPR052407">
    <property type="entry name" value="BTB_POZ_domain_cont_9"/>
</dbReference>
<dbReference type="AlphaFoldDB" id="A0ABD3HEU6"/>
<dbReference type="EMBL" id="JBJQOH010000004">
    <property type="protein sequence ID" value="KAL3689416.1"/>
    <property type="molecule type" value="Genomic_DNA"/>
</dbReference>
<proteinExistence type="predicted"/>
<evidence type="ECO:0000256" key="1">
    <source>
        <dbReference type="ARBA" id="ARBA00004906"/>
    </source>
</evidence>
<dbReference type="Proteomes" id="UP001633002">
    <property type="component" value="Unassembled WGS sequence"/>
</dbReference>
<sequence>MSSPLLRNRLIYYDEEEEEDTKLEVDLRKIVNSAELNDVTFLCEDGVPVYGCRILLAAWSSFFKTLLFGKMAESTKSSIHLPTVLSSVLIIVMKFLYTEKLLPEDFITPEVLCAGKRDVDGTCLPGPEVTMDYIDSLKRNEVTEESKRAEFDFTHLAKVYRGQAMRLSRQLRDTEFNVINVWHVLAHENARSIPSKDECTVTVTGRRKVLSFGAVIATGLVVKKIQGSCKWEFSVTSRGSSRGSMERQHMLACEFGFICIKLGEMFPHQFEQSLSGDVRCSAVRITAGCGKASIYCQGRNLKQWSLPTGTKFQWATPLQVTLNDDELGSCTFRYAGEEMRFTIPLPKEQISILPCLSTFKYIFHR</sequence>
<dbReference type="Pfam" id="PF00651">
    <property type="entry name" value="BTB"/>
    <property type="match status" value="1"/>
</dbReference>
<dbReference type="PANTHER" id="PTHR46306">
    <property type="entry name" value="BTB/POZ DOMAIN-CONTAINING PROTEIN 9"/>
    <property type="match status" value="1"/>
</dbReference>
<dbReference type="Gene3D" id="3.30.710.10">
    <property type="entry name" value="Potassium Channel Kv1.1, Chain A"/>
    <property type="match status" value="1"/>
</dbReference>
<dbReference type="SUPFAM" id="SSF54695">
    <property type="entry name" value="POZ domain"/>
    <property type="match status" value="1"/>
</dbReference>
<keyword evidence="4" id="KW-1185">Reference proteome</keyword>
<accession>A0ABD3HEU6</accession>
<evidence type="ECO:0000259" key="2">
    <source>
        <dbReference type="PROSITE" id="PS50097"/>
    </source>
</evidence>
<organism evidence="3 4">
    <name type="scientific">Riccia sorocarpa</name>
    <dbReference type="NCBI Taxonomy" id="122646"/>
    <lineage>
        <taxon>Eukaryota</taxon>
        <taxon>Viridiplantae</taxon>
        <taxon>Streptophyta</taxon>
        <taxon>Embryophyta</taxon>
        <taxon>Marchantiophyta</taxon>
        <taxon>Marchantiopsida</taxon>
        <taxon>Marchantiidae</taxon>
        <taxon>Marchantiales</taxon>
        <taxon>Ricciaceae</taxon>
        <taxon>Riccia</taxon>
    </lineage>
</organism>
<comment type="caution">
    <text evidence="3">The sequence shown here is derived from an EMBL/GenBank/DDBJ whole genome shotgun (WGS) entry which is preliminary data.</text>
</comment>
<dbReference type="InterPro" id="IPR011333">
    <property type="entry name" value="SKP1/BTB/POZ_sf"/>
</dbReference>
<feature type="domain" description="BTB" evidence="2">
    <location>
        <begin position="37"/>
        <end position="105"/>
    </location>
</feature>
<protein>
    <recommendedName>
        <fullName evidence="2">BTB domain-containing protein</fullName>
    </recommendedName>
</protein>
<reference evidence="3 4" key="1">
    <citation type="submission" date="2024-09" db="EMBL/GenBank/DDBJ databases">
        <title>Chromosome-scale assembly of Riccia sorocarpa.</title>
        <authorList>
            <person name="Paukszto L."/>
        </authorList>
    </citation>
    <scope>NUCLEOTIDE SEQUENCE [LARGE SCALE GENOMIC DNA]</scope>
    <source>
        <strain evidence="3">LP-2024</strain>
        <tissue evidence="3">Aerial parts of the thallus</tissue>
    </source>
</reference>
<dbReference type="InterPro" id="IPR000210">
    <property type="entry name" value="BTB/POZ_dom"/>
</dbReference>